<proteinExistence type="predicted"/>
<reference evidence="1 2" key="1">
    <citation type="journal article" date="2012" name="Sci. Rep.">
        <title>Genomic perspectives on the evolution of fungal entomopathogenicity in Beauveria bassiana.</title>
        <authorList>
            <person name="Xiao G."/>
            <person name="Ying S.H."/>
            <person name="Zheng P."/>
            <person name="Wang Z.L."/>
            <person name="Zhang S."/>
            <person name="Xie X.Q."/>
            <person name="Shang Y."/>
            <person name="St Leger R.J."/>
            <person name="Zhao G.P."/>
            <person name="Wang C."/>
            <person name="Feng M.G."/>
        </authorList>
    </citation>
    <scope>NUCLEOTIDE SEQUENCE [LARGE SCALE GENOMIC DNA]</scope>
    <source>
        <strain evidence="1 2">ARSEF 2860</strain>
    </source>
</reference>
<dbReference type="Proteomes" id="UP000002762">
    <property type="component" value="Unassembled WGS sequence"/>
</dbReference>
<evidence type="ECO:0000313" key="2">
    <source>
        <dbReference type="Proteomes" id="UP000002762"/>
    </source>
</evidence>
<sequence length="101" mass="10823">MKPAAAAGALSFALAAKANDDLENVQIKCAQLTVTIIPGIEAPIHCLRIVQWRPQIWLPVKPQSTQHLAGERTIMSPTFVSTSKQIMSGGTGSLHKLVGKH</sequence>
<dbReference type="RefSeq" id="XP_008596082.1">
    <property type="nucleotide sequence ID" value="XM_008597860.1"/>
</dbReference>
<dbReference type="InParanoid" id="J4UR02"/>
<protein>
    <submittedName>
        <fullName evidence="1">Uncharacterized protein</fullName>
    </submittedName>
</protein>
<dbReference type="AlphaFoldDB" id="J4UR02"/>
<organism evidence="1 2">
    <name type="scientific">Beauveria bassiana (strain ARSEF 2860)</name>
    <name type="common">White muscardine disease fungus</name>
    <name type="synonym">Tritirachium shiotae</name>
    <dbReference type="NCBI Taxonomy" id="655819"/>
    <lineage>
        <taxon>Eukaryota</taxon>
        <taxon>Fungi</taxon>
        <taxon>Dikarya</taxon>
        <taxon>Ascomycota</taxon>
        <taxon>Pezizomycotina</taxon>
        <taxon>Sordariomycetes</taxon>
        <taxon>Hypocreomycetidae</taxon>
        <taxon>Hypocreales</taxon>
        <taxon>Cordycipitaceae</taxon>
        <taxon>Beauveria</taxon>
    </lineage>
</organism>
<accession>J4UR02</accession>
<keyword evidence="2" id="KW-1185">Reference proteome</keyword>
<evidence type="ECO:0000313" key="1">
    <source>
        <dbReference type="EMBL" id="EJP67867.1"/>
    </source>
</evidence>
<dbReference type="HOGENOM" id="CLU_2291178_0_0_1"/>
<dbReference type="GeneID" id="19885775"/>
<dbReference type="EMBL" id="JH725155">
    <property type="protein sequence ID" value="EJP67867.1"/>
    <property type="molecule type" value="Genomic_DNA"/>
</dbReference>
<name>J4UR02_BEAB2</name>
<gene>
    <name evidence="1" type="ORF">BBA_02763</name>
</gene>